<evidence type="ECO:0000313" key="2">
    <source>
        <dbReference type="EMBL" id="KAF4134654.1"/>
    </source>
</evidence>
<accession>A0A8S9U707</accession>
<dbReference type="EMBL" id="JAACNO010001833">
    <property type="protein sequence ID" value="KAF4137327.1"/>
    <property type="molecule type" value="Genomic_DNA"/>
</dbReference>
<name>A0A8S9U707_PHYIN</name>
<comment type="caution">
    <text evidence="2">The sequence shown here is derived from an EMBL/GenBank/DDBJ whole genome shotgun (WGS) entry which is preliminary data.</text>
</comment>
<dbReference type="EMBL" id="JAACNO010002259">
    <property type="protein sequence ID" value="KAF4134654.1"/>
    <property type="molecule type" value="Genomic_DNA"/>
</dbReference>
<keyword evidence="1" id="KW-0732">Signal</keyword>
<proteinExistence type="predicted"/>
<sequence>MRKVPSALLLCNLCLMAHAIAVVRSAGVTNGPESVALAQIISNKVSCRHISSCSNPTHPSVGITTDPQGRTLTKRISTLSLKGAAQLVRGAPIMSVAAVECITAHLAAATV</sequence>
<evidence type="ECO:0008006" key="5">
    <source>
        <dbReference type="Google" id="ProtNLM"/>
    </source>
</evidence>
<reference evidence="2" key="1">
    <citation type="submission" date="2020-03" db="EMBL/GenBank/DDBJ databases">
        <title>Hybrid Assembly of Korean Phytophthora infestans isolates.</title>
        <authorList>
            <person name="Prokchorchik M."/>
            <person name="Lee Y."/>
            <person name="Seo J."/>
            <person name="Cho J.-H."/>
            <person name="Park Y.-E."/>
            <person name="Jang D.-C."/>
            <person name="Im J.-S."/>
            <person name="Choi J.-G."/>
            <person name="Park H.-J."/>
            <person name="Lee G.-B."/>
            <person name="Lee Y.-G."/>
            <person name="Hong S.-Y."/>
            <person name="Cho K."/>
            <person name="Sohn K.H."/>
        </authorList>
    </citation>
    <scope>NUCLEOTIDE SEQUENCE</scope>
    <source>
        <strain evidence="2">KR_2_A2</strain>
    </source>
</reference>
<dbReference type="Proteomes" id="UP000704712">
    <property type="component" value="Unassembled WGS sequence"/>
</dbReference>
<dbReference type="AlphaFoldDB" id="A0A8S9U707"/>
<feature type="chain" id="PRO_5036274392" description="Secreted protein" evidence="1">
    <location>
        <begin position="20"/>
        <end position="111"/>
    </location>
</feature>
<evidence type="ECO:0000313" key="4">
    <source>
        <dbReference type="Proteomes" id="UP000704712"/>
    </source>
</evidence>
<gene>
    <name evidence="3" type="ORF">GN958_ATG13457</name>
    <name evidence="2" type="ORF">GN958_ATG16159</name>
</gene>
<evidence type="ECO:0000313" key="3">
    <source>
        <dbReference type="EMBL" id="KAF4137327.1"/>
    </source>
</evidence>
<protein>
    <recommendedName>
        <fullName evidence="5">Secreted protein</fullName>
    </recommendedName>
</protein>
<organism evidence="2 4">
    <name type="scientific">Phytophthora infestans</name>
    <name type="common">Potato late blight agent</name>
    <name type="synonym">Botrytis infestans</name>
    <dbReference type="NCBI Taxonomy" id="4787"/>
    <lineage>
        <taxon>Eukaryota</taxon>
        <taxon>Sar</taxon>
        <taxon>Stramenopiles</taxon>
        <taxon>Oomycota</taxon>
        <taxon>Peronosporomycetes</taxon>
        <taxon>Peronosporales</taxon>
        <taxon>Peronosporaceae</taxon>
        <taxon>Phytophthora</taxon>
    </lineage>
</organism>
<feature type="signal peptide" evidence="1">
    <location>
        <begin position="1"/>
        <end position="19"/>
    </location>
</feature>
<evidence type="ECO:0000256" key="1">
    <source>
        <dbReference type="SAM" id="SignalP"/>
    </source>
</evidence>